<proteinExistence type="predicted"/>
<dbReference type="Gene3D" id="1.20.1640.10">
    <property type="entry name" value="Multidrug efflux transporter AcrB transmembrane domain"/>
    <property type="match status" value="2"/>
</dbReference>
<feature type="transmembrane region" description="Helical" evidence="6">
    <location>
        <begin position="657"/>
        <end position="676"/>
    </location>
</feature>
<evidence type="ECO:0000256" key="3">
    <source>
        <dbReference type="ARBA" id="ARBA00022692"/>
    </source>
</evidence>
<feature type="transmembrane region" description="Helical" evidence="6">
    <location>
        <begin position="544"/>
        <end position="562"/>
    </location>
</feature>
<keyword evidence="2" id="KW-1003">Cell membrane</keyword>
<dbReference type="InterPro" id="IPR050545">
    <property type="entry name" value="Mycobact_MmpL"/>
</dbReference>
<evidence type="ECO:0000256" key="2">
    <source>
        <dbReference type="ARBA" id="ARBA00022475"/>
    </source>
</evidence>
<feature type="domain" description="SSD" evidence="7">
    <location>
        <begin position="185"/>
        <end position="334"/>
    </location>
</feature>
<dbReference type="EMBL" id="CAEZTO010000022">
    <property type="protein sequence ID" value="CAB4576030.1"/>
    <property type="molecule type" value="Genomic_DNA"/>
</dbReference>
<sequence>MRRLGQIIVNHSKIVLFGFVGLIVLSTVWGFQVFGNLKGGGYDNPNSDSARAAEVLENEFAVDPAELIVLIDLPSDADSVDAQMKPVHLDLVMDLTDEIADIEGVDSAVNYYMLGAPPQLKSEDGKLIYLLVDLDNSISQAPVVKQIVDTYTGDYRGAEVHVSGFAAVTKAINEQIEGDIIRAEIVAVPIVILLLLFVFGSLVAAGLPLFVGGLAIVGSFFVIWAASQFTDVSIFALNLITGLGLGLGIDYSLLVVNRFREERAAGNDVRTATINTVASAGKTVVFSGLTVALVLVSMAFFPQYFLQSFALAGVSVVTLAVIGAAIAVPAMMNLLGDRVNSLRVIKRDLTPKDTGVWEKIARFTMRRPLPILFVSVVFLSSLFSLSSQVVFGQVDDRVLPKDNPAHVASDLLRERFEGRESSPIEMVVKGDDAAINDFVNQVREQDNIVRVEIVPTEETTDWVRVNAIADIETRSPEGMELVINIRAIESDLDQVLVGGGAAHYTDSQQGIEGALPIAALWVLITTFIILFLFTGSVLIPIKAILLNVLSLGATLGLVSWIFQNGELQWLLGEYSVTGTIDTSSVVMIALVAFGLSMDYELFLLSRIKEQHDAGYNTVNSVALGLQRSGRIITAAALILAVTFGAFASSGVSIMKMLGLGIAFAILLDATVVRALLVPAIMRLLGNANWWAPKWLKRIHQKIGLSH</sequence>
<evidence type="ECO:0000256" key="4">
    <source>
        <dbReference type="ARBA" id="ARBA00022989"/>
    </source>
</evidence>
<keyword evidence="4 6" id="KW-1133">Transmembrane helix</keyword>
<dbReference type="PANTHER" id="PTHR33406">
    <property type="entry name" value="MEMBRANE PROTEIN MJ1562-RELATED"/>
    <property type="match status" value="1"/>
</dbReference>
<comment type="subcellular location">
    <subcellularLocation>
        <location evidence="1">Cell membrane</location>
        <topology evidence="1">Multi-pass membrane protein</topology>
    </subcellularLocation>
</comment>
<feature type="transmembrane region" description="Helical" evidence="6">
    <location>
        <begin position="180"/>
        <end position="199"/>
    </location>
</feature>
<feature type="transmembrane region" description="Helical" evidence="6">
    <location>
        <begin position="206"/>
        <end position="226"/>
    </location>
</feature>
<name>A0A6J6EHH8_9ZZZZ</name>
<dbReference type="Pfam" id="PF03176">
    <property type="entry name" value="MMPL"/>
    <property type="match status" value="2"/>
</dbReference>
<feature type="transmembrane region" description="Helical" evidence="6">
    <location>
        <begin position="369"/>
        <end position="391"/>
    </location>
</feature>
<organism evidence="8">
    <name type="scientific">freshwater metagenome</name>
    <dbReference type="NCBI Taxonomy" id="449393"/>
    <lineage>
        <taxon>unclassified sequences</taxon>
        <taxon>metagenomes</taxon>
        <taxon>ecological metagenomes</taxon>
    </lineage>
</organism>
<evidence type="ECO:0000256" key="5">
    <source>
        <dbReference type="ARBA" id="ARBA00023136"/>
    </source>
</evidence>
<keyword evidence="5 6" id="KW-0472">Membrane</keyword>
<evidence type="ECO:0000313" key="8">
    <source>
        <dbReference type="EMBL" id="CAB4576030.1"/>
    </source>
</evidence>
<dbReference type="AlphaFoldDB" id="A0A6J6EHH8"/>
<dbReference type="InterPro" id="IPR004869">
    <property type="entry name" value="MMPL_dom"/>
</dbReference>
<evidence type="ECO:0000256" key="1">
    <source>
        <dbReference type="ARBA" id="ARBA00004651"/>
    </source>
</evidence>
<dbReference type="GO" id="GO:0005886">
    <property type="term" value="C:plasma membrane"/>
    <property type="evidence" value="ECO:0007669"/>
    <property type="project" value="UniProtKB-SubCell"/>
</dbReference>
<gene>
    <name evidence="8" type="ORF">UFOPK1693_01013</name>
</gene>
<feature type="transmembrane region" description="Helical" evidence="6">
    <location>
        <begin position="311"/>
        <end position="336"/>
    </location>
</feature>
<feature type="transmembrane region" description="Helical" evidence="6">
    <location>
        <begin position="232"/>
        <end position="254"/>
    </location>
</feature>
<evidence type="ECO:0000256" key="6">
    <source>
        <dbReference type="SAM" id="Phobius"/>
    </source>
</evidence>
<feature type="transmembrane region" description="Helical" evidence="6">
    <location>
        <begin position="284"/>
        <end position="305"/>
    </location>
</feature>
<dbReference type="InterPro" id="IPR000731">
    <property type="entry name" value="SSD"/>
</dbReference>
<feature type="transmembrane region" description="Helical" evidence="6">
    <location>
        <begin position="582"/>
        <end position="602"/>
    </location>
</feature>
<evidence type="ECO:0000259" key="7">
    <source>
        <dbReference type="PROSITE" id="PS50156"/>
    </source>
</evidence>
<reference evidence="8" key="1">
    <citation type="submission" date="2020-05" db="EMBL/GenBank/DDBJ databases">
        <authorList>
            <person name="Chiriac C."/>
            <person name="Salcher M."/>
            <person name="Ghai R."/>
            <person name="Kavagutti S V."/>
        </authorList>
    </citation>
    <scope>NUCLEOTIDE SEQUENCE</scope>
</reference>
<dbReference type="PROSITE" id="PS50156">
    <property type="entry name" value="SSD"/>
    <property type="match status" value="1"/>
</dbReference>
<keyword evidence="3 6" id="KW-0812">Transmembrane</keyword>
<dbReference type="PANTHER" id="PTHR33406:SF11">
    <property type="entry name" value="MEMBRANE PROTEIN SCO6666-RELATED"/>
    <property type="match status" value="1"/>
</dbReference>
<dbReference type="SUPFAM" id="SSF82866">
    <property type="entry name" value="Multidrug efflux transporter AcrB transmembrane domain"/>
    <property type="match status" value="2"/>
</dbReference>
<feature type="transmembrane region" description="Helical" evidence="6">
    <location>
        <begin position="513"/>
        <end position="532"/>
    </location>
</feature>
<accession>A0A6J6EHH8</accession>
<protein>
    <submittedName>
        <fullName evidence="8">Unannotated protein</fullName>
    </submittedName>
</protein>
<feature type="transmembrane region" description="Helical" evidence="6">
    <location>
        <begin position="631"/>
        <end position="651"/>
    </location>
</feature>